<evidence type="ECO:0000256" key="5">
    <source>
        <dbReference type="ARBA" id="ARBA00022496"/>
    </source>
</evidence>
<dbReference type="Proteomes" id="UP000188879">
    <property type="component" value="Unassembled WGS sequence"/>
</dbReference>
<dbReference type="InterPro" id="IPR012910">
    <property type="entry name" value="Plug_dom"/>
</dbReference>
<dbReference type="InterPro" id="IPR037066">
    <property type="entry name" value="Plug_dom_sf"/>
</dbReference>
<evidence type="ECO:0000256" key="1">
    <source>
        <dbReference type="ARBA" id="ARBA00004571"/>
    </source>
</evidence>
<dbReference type="PROSITE" id="PS52016">
    <property type="entry name" value="TONB_DEPENDENT_REC_3"/>
    <property type="match status" value="1"/>
</dbReference>
<dbReference type="InterPro" id="IPR039426">
    <property type="entry name" value="TonB-dep_rcpt-like"/>
</dbReference>
<keyword evidence="8 13" id="KW-0798">TonB box</keyword>
<dbReference type="CDD" id="cd01347">
    <property type="entry name" value="ligand_gated_channel"/>
    <property type="match status" value="1"/>
</dbReference>
<feature type="domain" description="Secretin/TonB short N-terminal" evidence="15">
    <location>
        <begin position="58"/>
        <end position="109"/>
    </location>
</feature>
<evidence type="ECO:0000256" key="4">
    <source>
        <dbReference type="ARBA" id="ARBA00022452"/>
    </source>
</evidence>
<reference evidence="16 17" key="1">
    <citation type="submission" date="2016-10" db="EMBL/GenBank/DDBJ databases">
        <title>Draft Genome sequence of Roseomonas sp. strain M3.</title>
        <authorList>
            <person name="Subhash Y."/>
            <person name="Lee S."/>
        </authorList>
    </citation>
    <scope>NUCLEOTIDE SEQUENCE [LARGE SCALE GENOMIC DNA]</scope>
    <source>
        <strain evidence="16 17">M3</strain>
    </source>
</reference>
<comment type="similarity">
    <text evidence="2 12 13">Belongs to the TonB-dependent receptor family.</text>
</comment>
<name>A0A1V2H0Q6_9PROT</name>
<sequence length="800" mass="85884">MRVARESDRTLMPLFLRAPLLAALLLPASVVAQPAIDFAIPAQPLPTALVAFYRQSGVQLLYDAAIAEGRQSPGLAGRATPEEALRRLLVGTGLGFRFTAPGVVTLTPPPAREGALELPEVSVQGARVTSTMGSPPPVLPGGQVASGQQMGLLGRRDAMDTPFSSQAFTQRFIADQQAQSVADVVSSDPAVRLGDPTNNGNANSFSMRGIFLGNGSIGFDGMYGLAPNSQTTLIGIERVEVLRGPAAFLAGMSPSGVGGVINLVPKRAEAEPLAELTLDYLSDSRLGTRIDYGRRFGAQQEWGVRLNGQYRDGRTSVGGQNQEIGAVTLGLDYRGERLRLSADLGYQSLQTERANITITPAAGQGVAAPPNPRRSFVSPWNFTHFQDSYGAVRAEYDILPELTAFAAAGTSHTDWNQVLDQGTAVMPNGDFLSTANYNQITIDRRTGEFGLRGRFRTGPVQHSVSLGYSAYWAIRDSAGGLALSSIPSNLYNPVFNPAPFLPRRTPTKQSDTVFQSIAIADTMSVLDERIQLTLGARRQDISVSNYATATGAKTSGYEQDVVTPVVGLVVKPWRQVSLYASYIEALQQGTIVAQTYRNGGETLAPYVSRQYEAGAKFDLGVALATISAFQITQESGIADAATNTFRAEGEQRFRGTELTIAGEPLPGFRLVAGAMFLDAEQSKTQGGLYDGRRVMGVARTNLNLTGEWDPAFVPNLTLSARAIYTGNNYADAANKQSLGASTTVDLGARYVIERAEARPVVLRAAVRNVFDTRYWTLYPGFSLLNQNEARTYVVSATFSF</sequence>
<evidence type="ECO:0000256" key="2">
    <source>
        <dbReference type="ARBA" id="ARBA00009810"/>
    </source>
</evidence>
<dbReference type="SMART" id="SM00965">
    <property type="entry name" value="STN"/>
    <property type="match status" value="1"/>
</dbReference>
<evidence type="ECO:0000256" key="9">
    <source>
        <dbReference type="ARBA" id="ARBA00023136"/>
    </source>
</evidence>
<evidence type="ECO:0000256" key="10">
    <source>
        <dbReference type="ARBA" id="ARBA00023170"/>
    </source>
</evidence>
<feature type="region of interest" description="Disordered" evidence="14">
    <location>
        <begin position="126"/>
        <end position="146"/>
    </location>
</feature>
<keyword evidence="11 12" id="KW-0998">Cell outer membrane</keyword>
<dbReference type="Gene3D" id="2.170.130.10">
    <property type="entry name" value="TonB-dependent receptor, plug domain"/>
    <property type="match status" value="1"/>
</dbReference>
<keyword evidence="4 12" id="KW-1134">Transmembrane beta strand</keyword>
<evidence type="ECO:0000313" key="16">
    <source>
        <dbReference type="EMBL" id="ONG52297.1"/>
    </source>
</evidence>
<proteinExistence type="inferred from homology"/>
<dbReference type="NCBIfam" id="TIGR01783">
    <property type="entry name" value="TonB-siderophor"/>
    <property type="match status" value="1"/>
</dbReference>
<dbReference type="Pfam" id="PF07715">
    <property type="entry name" value="Plug"/>
    <property type="match status" value="1"/>
</dbReference>
<dbReference type="GO" id="GO:0009279">
    <property type="term" value="C:cell outer membrane"/>
    <property type="evidence" value="ECO:0007669"/>
    <property type="project" value="UniProtKB-SubCell"/>
</dbReference>
<dbReference type="GO" id="GO:0038023">
    <property type="term" value="F:signaling receptor activity"/>
    <property type="evidence" value="ECO:0007669"/>
    <property type="project" value="InterPro"/>
</dbReference>
<evidence type="ECO:0000256" key="13">
    <source>
        <dbReference type="RuleBase" id="RU003357"/>
    </source>
</evidence>
<dbReference type="InterPro" id="IPR011662">
    <property type="entry name" value="Secretin/TonB_short_N"/>
</dbReference>
<dbReference type="Gene3D" id="3.55.50.30">
    <property type="match status" value="1"/>
</dbReference>
<dbReference type="PANTHER" id="PTHR32552:SF82">
    <property type="entry name" value="FCUA PROTEIN"/>
    <property type="match status" value="1"/>
</dbReference>
<keyword evidence="7" id="KW-0408">Iron</keyword>
<dbReference type="Pfam" id="PF07660">
    <property type="entry name" value="STN"/>
    <property type="match status" value="1"/>
</dbReference>
<evidence type="ECO:0000256" key="6">
    <source>
        <dbReference type="ARBA" id="ARBA00022692"/>
    </source>
</evidence>
<dbReference type="EMBL" id="MLCO01000141">
    <property type="protein sequence ID" value="ONG52297.1"/>
    <property type="molecule type" value="Genomic_DNA"/>
</dbReference>
<evidence type="ECO:0000256" key="12">
    <source>
        <dbReference type="PROSITE-ProRule" id="PRU01360"/>
    </source>
</evidence>
<dbReference type="InterPro" id="IPR000531">
    <property type="entry name" value="Beta-barrel_TonB"/>
</dbReference>
<dbReference type="GO" id="GO:0015891">
    <property type="term" value="P:siderophore transport"/>
    <property type="evidence" value="ECO:0007669"/>
    <property type="project" value="InterPro"/>
</dbReference>
<gene>
    <name evidence="16" type="ORF">BKE38_14600</name>
</gene>
<keyword evidence="5" id="KW-0410">Iron transport</keyword>
<accession>A0A1V2H0Q6</accession>
<dbReference type="PANTHER" id="PTHR32552">
    <property type="entry name" value="FERRICHROME IRON RECEPTOR-RELATED"/>
    <property type="match status" value="1"/>
</dbReference>
<dbReference type="InterPro" id="IPR010105">
    <property type="entry name" value="TonB_sidphr_rcpt"/>
</dbReference>
<protein>
    <recommendedName>
        <fullName evidence="15">Secretin/TonB short N-terminal domain-containing protein</fullName>
    </recommendedName>
</protein>
<comment type="subcellular location">
    <subcellularLocation>
        <location evidence="1 12">Cell outer membrane</location>
        <topology evidence="1 12">Multi-pass membrane protein</topology>
    </subcellularLocation>
</comment>
<keyword evidence="6 12" id="KW-0812">Transmembrane</keyword>
<evidence type="ECO:0000313" key="17">
    <source>
        <dbReference type="Proteomes" id="UP000188879"/>
    </source>
</evidence>
<evidence type="ECO:0000256" key="3">
    <source>
        <dbReference type="ARBA" id="ARBA00022448"/>
    </source>
</evidence>
<keyword evidence="10" id="KW-0675">Receptor</keyword>
<organism evidence="16 17">
    <name type="scientific">Teichococcus deserti</name>
    <dbReference type="NCBI Taxonomy" id="1817963"/>
    <lineage>
        <taxon>Bacteria</taxon>
        <taxon>Pseudomonadati</taxon>
        <taxon>Pseudomonadota</taxon>
        <taxon>Alphaproteobacteria</taxon>
        <taxon>Acetobacterales</taxon>
        <taxon>Roseomonadaceae</taxon>
        <taxon>Roseomonas</taxon>
    </lineage>
</organism>
<keyword evidence="9 12" id="KW-0472">Membrane</keyword>
<dbReference type="InterPro" id="IPR036942">
    <property type="entry name" value="Beta-barrel_TonB_sf"/>
</dbReference>
<dbReference type="GO" id="GO:0015344">
    <property type="term" value="F:siderophore uptake transmembrane transporter activity"/>
    <property type="evidence" value="ECO:0007669"/>
    <property type="project" value="TreeGrafter"/>
</dbReference>
<keyword evidence="5" id="KW-0406">Ion transport</keyword>
<dbReference type="SUPFAM" id="SSF56935">
    <property type="entry name" value="Porins"/>
    <property type="match status" value="1"/>
</dbReference>
<keyword evidence="3 12" id="KW-0813">Transport</keyword>
<evidence type="ECO:0000256" key="14">
    <source>
        <dbReference type="SAM" id="MobiDB-lite"/>
    </source>
</evidence>
<evidence type="ECO:0000256" key="11">
    <source>
        <dbReference type="ARBA" id="ARBA00023237"/>
    </source>
</evidence>
<keyword evidence="17" id="KW-1185">Reference proteome</keyword>
<evidence type="ECO:0000256" key="8">
    <source>
        <dbReference type="ARBA" id="ARBA00023077"/>
    </source>
</evidence>
<evidence type="ECO:0000259" key="15">
    <source>
        <dbReference type="SMART" id="SM00965"/>
    </source>
</evidence>
<dbReference type="Gene3D" id="2.40.170.20">
    <property type="entry name" value="TonB-dependent receptor, beta-barrel domain"/>
    <property type="match status" value="1"/>
</dbReference>
<comment type="caution">
    <text evidence="16">The sequence shown here is derived from an EMBL/GenBank/DDBJ whole genome shotgun (WGS) entry which is preliminary data.</text>
</comment>
<evidence type="ECO:0000256" key="7">
    <source>
        <dbReference type="ARBA" id="ARBA00023004"/>
    </source>
</evidence>
<dbReference type="Pfam" id="PF00593">
    <property type="entry name" value="TonB_dep_Rec_b-barrel"/>
    <property type="match status" value="1"/>
</dbReference>
<dbReference type="AlphaFoldDB" id="A0A1V2H0Q6"/>